<gene>
    <name evidence="5" type="ORF">ACEG43_46965</name>
</gene>
<dbReference type="PANTHER" id="PTHR42749">
    <property type="entry name" value="CELL SHAPE-DETERMINING PROTEIN MREB"/>
    <property type="match status" value="1"/>
</dbReference>
<organism evidence="5 6">
    <name type="scientific">Streptomyces aureus</name>
    <dbReference type="NCBI Taxonomy" id="193461"/>
    <lineage>
        <taxon>Bacteria</taxon>
        <taxon>Bacillati</taxon>
        <taxon>Actinomycetota</taxon>
        <taxon>Actinomycetes</taxon>
        <taxon>Kitasatosporales</taxon>
        <taxon>Streptomycetaceae</taxon>
        <taxon>Streptomyces</taxon>
    </lineage>
</organism>
<dbReference type="SUPFAM" id="SSF53067">
    <property type="entry name" value="Actin-like ATPase domain"/>
    <property type="match status" value="1"/>
</dbReference>
<dbReference type="Pfam" id="PF06723">
    <property type="entry name" value="MreB_Mbl"/>
    <property type="match status" value="1"/>
</dbReference>
<comment type="caution">
    <text evidence="5">The sequence shown here is derived from an EMBL/GenBank/DDBJ whole genome shotgun (WGS) entry which is preliminary data.</text>
</comment>
<dbReference type="InterPro" id="IPR056546">
    <property type="entry name" value="MreB_MamK-like"/>
</dbReference>
<reference evidence="5 6" key="1">
    <citation type="submission" date="2024-08" db="EMBL/GenBank/DDBJ databases">
        <title>Genome sequence of Streptomyces aureus CACIA-1.46HGO.</title>
        <authorList>
            <person name="Evangelista-Martinez Z."/>
        </authorList>
    </citation>
    <scope>NUCLEOTIDE SEQUENCE [LARGE SCALE GENOMIC DNA]</scope>
    <source>
        <strain evidence="5 6">CACIA-1.46HGO</strain>
    </source>
</reference>
<proteinExistence type="predicted"/>
<keyword evidence="2" id="KW-0963">Cytoplasm</keyword>
<evidence type="ECO:0000256" key="3">
    <source>
        <dbReference type="ARBA" id="ARBA00022741"/>
    </source>
</evidence>
<evidence type="ECO:0000313" key="5">
    <source>
        <dbReference type="EMBL" id="MFA3843562.1"/>
    </source>
</evidence>
<evidence type="ECO:0000256" key="1">
    <source>
        <dbReference type="ARBA" id="ARBA00004496"/>
    </source>
</evidence>
<dbReference type="RefSeq" id="WP_372567383.1">
    <property type="nucleotide sequence ID" value="NZ_JBGOSP010000065.1"/>
</dbReference>
<dbReference type="Proteomes" id="UP001571476">
    <property type="component" value="Unassembled WGS sequence"/>
</dbReference>
<keyword evidence="3" id="KW-0547">Nucleotide-binding</keyword>
<evidence type="ECO:0000313" key="6">
    <source>
        <dbReference type="Proteomes" id="UP001571476"/>
    </source>
</evidence>
<evidence type="ECO:0000256" key="4">
    <source>
        <dbReference type="ARBA" id="ARBA00022840"/>
    </source>
</evidence>
<dbReference type="InterPro" id="IPR043129">
    <property type="entry name" value="ATPase_NBD"/>
</dbReference>
<protein>
    <submittedName>
        <fullName evidence="5">Rod shape-determining protein</fullName>
    </submittedName>
</protein>
<dbReference type="EMBL" id="JBGOSP010000065">
    <property type="protein sequence ID" value="MFA3843562.1"/>
    <property type="molecule type" value="Genomic_DNA"/>
</dbReference>
<dbReference type="Gene3D" id="3.30.420.40">
    <property type="match status" value="1"/>
</dbReference>
<evidence type="ECO:0000256" key="2">
    <source>
        <dbReference type="ARBA" id="ARBA00022490"/>
    </source>
</evidence>
<sequence length="267" mass="28268">MTLSRPHRIMTHRHIPWLADRLAGGLAIDLGSARTRAWMPGRGVILDVPSVTFPGAGPATYPIQRGTIVDPDGTARMLDRLLAHRVPRRGRPLIVLTTPVPSGPGHRAAALTALEVLRPRAVLTVPTAKAIALAVRADLGRPLLVVDVGAHLTEVALLTDGAVTDAYRTALGTTDLDATTTVHELTEAVVSMLTSMVRLDHTTQARGALKRGVLVAGGGALRPELTDHLAHRLHTSVQPVPAPQTAALRGAAEFLRSAQRHPAVRGS</sequence>
<dbReference type="PANTHER" id="PTHR42749:SF1">
    <property type="entry name" value="CELL SHAPE-DETERMINING PROTEIN MREB"/>
    <property type="match status" value="1"/>
</dbReference>
<accession>A0ABV4SYQ2</accession>
<name>A0ABV4SYQ2_9ACTN</name>
<comment type="subcellular location">
    <subcellularLocation>
        <location evidence="1">Cytoplasm</location>
    </subcellularLocation>
</comment>
<keyword evidence="6" id="KW-1185">Reference proteome</keyword>
<keyword evidence="4" id="KW-0067">ATP-binding</keyword>